<evidence type="ECO:0000259" key="1">
    <source>
        <dbReference type="PROSITE" id="PS51186"/>
    </source>
</evidence>
<sequence>MKEFSEIWTIYCESFPEDERRTARQQKEILSNDYYKLKSIYYDNVLAGFYGLWHLEHFIFIEHIAIDKKLRGKGYGSRTIKEIIRKSDKKIILEVEKPKNYEAKKRIEFYEKLGFHLNYYDYEQPAYDETKESVSLMIMSYPNKIATDEFKIIKNELYNRVYLYNKTY</sequence>
<comment type="caution">
    <text evidence="2">The sequence shown here is derived from an EMBL/GenBank/DDBJ whole genome shotgun (WGS) entry which is preliminary data.</text>
</comment>
<evidence type="ECO:0000313" key="2">
    <source>
        <dbReference type="EMBL" id="MCY6484755.1"/>
    </source>
</evidence>
<dbReference type="RefSeq" id="WP_268041059.1">
    <property type="nucleotide sequence ID" value="NZ_JAPQER010000003.1"/>
</dbReference>
<accession>A0ABT4D0I9</accession>
<dbReference type="CDD" id="cd04301">
    <property type="entry name" value="NAT_SF"/>
    <property type="match status" value="1"/>
</dbReference>
<proteinExistence type="predicted"/>
<dbReference type="EMBL" id="JAPQER010000003">
    <property type="protein sequence ID" value="MCY6484755.1"/>
    <property type="molecule type" value="Genomic_DNA"/>
</dbReference>
<dbReference type="SUPFAM" id="SSF55729">
    <property type="entry name" value="Acyl-CoA N-acyltransferases (Nat)"/>
    <property type="match status" value="1"/>
</dbReference>
<protein>
    <submittedName>
        <fullName evidence="2">GNAT family N-acetyltransferase</fullName>
    </submittedName>
</protein>
<reference evidence="2" key="1">
    <citation type="submission" date="2022-12" db="EMBL/GenBank/DDBJ databases">
        <authorList>
            <person name="Wang J."/>
        </authorList>
    </citation>
    <scope>NUCLEOTIDE SEQUENCE</scope>
    <source>
        <strain evidence="2">HY-45-18</strain>
    </source>
</reference>
<evidence type="ECO:0000313" key="3">
    <source>
        <dbReference type="Proteomes" id="UP001078443"/>
    </source>
</evidence>
<dbReference type="Proteomes" id="UP001078443">
    <property type="component" value="Unassembled WGS sequence"/>
</dbReference>
<dbReference type="Pfam" id="PF00583">
    <property type="entry name" value="Acetyltransf_1"/>
    <property type="match status" value="1"/>
</dbReference>
<dbReference type="PROSITE" id="PS51186">
    <property type="entry name" value="GNAT"/>
    <property type="match status" value="1"/>
</dbReference>
<name>A0ABT4D0I9_9CLOT</name>
<dbReference type="InterPro" id="IPR000182">
    <property type="entry name" value="GNAT_dom"/>
</dbReference>
<organism evidence="2 3">
    <name type="scientific">Clostridium aestuarii</name>
    <dbReference type="NCBI Taxonomy" id="338193"/>
    <lineage>
        <taxon>Bacteria</taxon>
        <taxon>Bacillati</taxon>
        <taxon>Bacillota</taxon>
        <taxon>Clostridia</taxon>
        <taxon>Eubacteriales</taxon>
        <taxon>Clostridiaceae</taxon>
        <taxon>Clostridium</taxon>
    </lineage>
</organism>
<feature type="domain" description="N-acetyltransferase" evidence="1">
    <location>
        <begin position="1"/>
        <end position="134"/>
    </location>
</feature>
<gene>
    <name evidence="2" type="ORF">OW763_10420</name>
</gene>
<dbReference type="Gene3D" id="3.40.630.30">
    <property type="match status" value="1"/>
</dbReference>
<dbReference type="InterPro" id="IPR016181">
    <property type="entry name" value="Acyl_CoA_acyltransferase"/>
</dbReference>
<keyword evidence="3" id="KW-1185">Reference proteome</keyword>